<dbReference type="STRING" id="1121950.SAMN02745243_02824"/>
<dbReference type="AlphaFoldDB" id="A0A1M6S0I6"/>
<feature type="transmembrane region" description="Helical" evidence="5">
    <location>
        <begin position="227"/>
        <end position="248"/>
    </location>
</feature>
<dbReference type="SUPFAM" id="SSF81340">
    <property type="entry name" value="Clc chloride channel"/>
    <property type="match status" value="1"/>
</dbReference>
<dbReference type="PANTHER" id="PTHR43427">
    <property type="entry name" value="CHLORIDE CHANNEL PROTEIN CLC-E"/>
    <property type="match status" value="1"/>
</dbReference>
<name>A0A1M6S0I6_9FIRM</name>
<evidence type="ECO:0000256" key="4">
    <source>
        <dbReference type="ARBA" id="ARBA00023136"/>
    </source>
</evidence>
<dbReference type="PRINTS" id="PR00762">
    <property type="entry name" value="CLCHANNEL"/>
</dbReference>
<dbReference type="InterPro" id="IPR050368">
    <property type="entry name" value="ClC-type_chloride_channel"/>
</dbReference>
<dbReference type="RefSeq" id="WP_073111581.1">
    <property type="nucleotide sequence ID" value="NZ_FQZY01000045.1"/>
</dbReference>
<protein>
    <submittedName>
        <fullName evidence="6">H+/Cl-antiporter ClcA</fullName>
    </submittedName>
</protein>
<comment type="subcellular location">
    <subcellularLocation>
        <location evidence="1">Membrane</location>
        <topology evidence="1">Multi-pass membrane protein</topology>
    </subcellularLocation>
</comment>
<evidence type="ECO:0000256" key="3">
    <source>
        <dbReference type="ARBA" id="ARBA00022989"/>
    </source>
</evidence>
<dbReference type="Proteomes" id="UP000184301">
    <property type="component" value="Unassembled WGS sequence"/>
</dbReference>
<reference evidence="6 7" key="1">
    <citation type="submission" date="2016-11" db="EMBL/GenBank/DDBJ databases">
        <authorList>
            <person name="Jaros S."/>
            <person name="Januszkiewicz K."/>
            <person name="Wedrychowicz H."/>
        </authorList>
    </citation>
    <scope>NUCLEOTIDE SEQUENCE [LARGE SCALE GENOMIC DNA]</scope>
    <source>
        <strain evidence="6 7">DSM 15480</strain>
    </source>
</reference>
<feature type="transmembrane region" description="Helical" evidence="5">
    <location>
        <begin position="20"/>
        <end position="50"/>
    </location>
</feature>
<evidence type="ECO:0000256" key="1">
    <source>
        <dbReference type="ARBA" id="ARBA00004141"/>
    </source>
</evidence>
<dbReference type="GO" id="GO:0015108">
    <property type="term" value="F:chloride transmembrane transporter activity"/>
    <property type="evidence" value="ECO:0007669"/>
    <property type="project" value="InterPro"/>
</dbReference>
<feature type="transmembrane region" description="Helical" evidence="5">
    <location>
        <begin position="299"/>
        <end position="319"/>
    </location>
</feature>
<keyword evidence="4 5" id="KW-0472">Membrane</keyword>
<accession>A0A1M6S0I6</accession>
<feature type="transmembrane region" description="Helical" evidence="5">
    <location>
        <begin position="186"/>
        <end position="206"/>
    </location>
</feature>
<evidence type="ECO:0000256" key="5">
    <source>
        <dbReference type="SAM" id="Phobius"/>
    </source>
</evidence>
<evidence type="ECO:0000313" key="6">
    <source>
        <dbReference type="EMBL" id="SHK38160.1"/>
    </source>
</evidence>
<organism evidence="6 7">
    <name type="scientific">Hespellia stercorisuis DSM 15480</name>
    <dbReference type="NCBI Taxonomy" id="1121950"/>
    <lineage>
        <taxon>Bacteria</taxon>
        <taxon>Bacillati</taxon>
        <taxon>Bacillota</taxon>
        <taxon>Clostridia</taxon>
        <taxon>Lachnospirales</taxon>
        <taxon>Lachnospiraceae</taxon>
        <taxon>Hespellia</taxon>
    </lineage>
</organism>
<feature type="transmembrane region" description="Helical" evidence="5">
    <location>
        <begin position="149"/>
        <end position="174"/>
    </location>
</feature>
<dbReference type="Pfam" id="PF00654">
    <property type="entry name" value="Voltage_CLC"/>
    <property type="match status" value="1"/>
</dbReference>
<evidence type="ECO:0000313" key="7">
    <source>
        <dbReference type="Proteomes" id="UP000184301"/>
    </source>
</evidence>
<feature type="transmembrane region" description="Helical" evidence="5">
    <location>
        <begin position="260"/>
        <end position="278"/>
    </location>
</feature>
<keyword evidence="3 5" id="KW-1133">Transmembrane helix</keyword>
<feature type="transmembrane region" description="Helical" evidence="5">
    <location>
        <begin position="56"/>
        <end position="74"/>
    </location>
</feature>
<keyword evidence="2 5" id="KW-0812">Transmembrane</keyword>
<dbReference type="Gene3D" id="1.10.3080.10">
    <property type="entry name" value="Clc chloride channel"/>
    <property type="match status" value="1"/>
</dbReference>
<gene>
    <name evidence="6" type="ORF">SAMN02745243_02824</name>
</gene>
<dbReference type="InterPro" id="IPR014743">
    <property type="entry name" value="Cl-channel_core"/>
</dbReference>
<dbReference type="OrthoDB" id="9767361at2"/>
<dbReference type="PANTHER" id="PTHR43427:SF12">
    <property type="entry name" value="CHLORIDE TRANSPORTER"/>
    <property type="match status" value="1"/>
</dbReference>
<keyword evidence="7" id="KW-1185">Reference proteome</keyword>
<sequence length="414" mass="44076">MKEAIKVRLYKMVRTYRELLLLGLLGIPIGLVIGAIDALFGEVLLAITAFRDLHPMQLIPFLALGGAAIAFCYLKFGGKSSRGMNLIFEVGQGEEDVIPLRLIPFIISGTWITHLFGGSAGREGVAVQIGATVSHWAGRRIPLKNSSHIFLVTGMAAGFAGLFQTPLAAVLFAMEVLAAGALEYQALLPAVTASFTASAVSGLLGLEKFSFGVTAEMPLSVPALGKLILLGILFGITGGVFAWALKWLKGTFAKIWKNPVIRIAVVGAVLSVLLLVLYKGRYAGLGTNLIHASFFEEKILPYDWILKLVLTIVTLAAGFQGGEVTPLFSIGASLGVVLGGVLHVPVELAAALGYAGVFGSATNTFLAPMLIGAEVFGFEHMPEFFVVCACAYIFNMNKSIYSGQKILETSCERF</sequence>
<evidence type="ECO:0000256" key="2">
    <source>
        <dbReference type="ARBA" id="ARBA00022692"/>
    </source>
</evidence>
<proteinExistence type="predicted"/>
<dbReference type="GO" id="GO:0016020">
    <property type="term" value="C:membrane"/>
    <property type="evidence" value="ECO:0007669"/>
    <property type="project" value="UniProtKB-SubCell"/>
</dbReference>
<dbReference type="EMBL" id="FQZY01000045">
    <property type="protein sequence ID" value="SHK38160.1"/>
    <property type="molecule type" value="Genomic_DNA"/>
</dbReference>
<dbReference type="InterPro" id="IPR001807">
    <property type="entry name" value="ClC"/>
</dbReference>